<gene>
    <name evidence="2" type="ORF">R3P38DRAFT_3195069</name>
</gene>
<keyword evidence="3" id="KW-1185">Reference proteome</keyword>
<proteinExistence type="predicted"/>
<feature type="region of interest" description="Disordered" evidence="1">
    <location>
        <begin position="1"/>
        <end position="39"/>
    </location>
</feature>
<accession>A0AAW0BAI5</accession>
<organism evidence="2 3">
    <name type="scientific">Favolaschia claudopus</name>
    <dbReference type="NCBI Taxonomy" id="2862362"/>
    <lineage>
        <taxon>Eukaryota</taxon>
        <taxon>Fungi</taxon>
        <taxon>Dikarya</taxon>
        <taxon>Basidiomycota</taxon>
        <taxon>Agaricomycotina</taxon>
        <taxon>Agaricomycetes</taxon>
        <taxon>Agaricomycetidae</taxon>
        <taxon>Agaricales</taxon>
        <taxon>Marasmiineae</taxon>
        <taxon>Mycenaceae</taxon>
        <taxon>Favolaschia</taxon>
    </lineage>
</organism>
<protein>
    <submittedName>
        <fullName evidence="2">Uncharacterized protein</fullName>
    </submittedName>
</protein>
<comment type="caution">
    <text evidence="2">The sequence shown here is derived from an EMBL/GenBank/DDBJ whole genome shotgun (WGS) entry which is preliminary data.</text>
</comment>
<sequence length="63" mass="6704">MHEANPSEPASPTVPGPGSDDVISRDEIHSAWPPPTMFSTGAIVQDDLSVYLKTPIVTSDDVQ</sequence>
<dbReference type="AlphaFoldDB" id="A0AAW0BAI5"/>
<evidence type="ECO:0000313" key="3">
    <source>
        <dbReference type="Proteomes" id="UP001362999"/>
    </source>
</evidence>
<reference evidence="2 3" key="1">
    <citation type="journal article" date="2024" name="J Genomics">
        <title>Draft genome sequencing and assembly of Favolaschia claudopus CIRM-BRFM 2984 isolated from oak limbs.</title>
        <authorList>
            <person name="Navarro D."/>
            <person name="Drula E."/>
            <person name="Chaduli D."/>
            <person name="Cazenave R."/>
            <person name="Ahrendt S."/>
            <person name="Wang J."/>
            <person name="Lipzen A."/>
            <person name="Daum C."/>
            <person name="Barry K."/>
            <person name="Grigoriev I.V."/>
            <person name="Favel A."/>
            <person name="Rosso M.N."/>
            <person name="Martin F."/>
        </authorList>
    </citation>
    <scope>NUCLEOTIDE SEQUENCE [LARGE SCALE GENOMIC DNA]</scope>
    <source>
        <strain evidence="2 3">CIRM-BRFM 2984</strain>
    </source>
</reference>
<evidence type="ECO:0000256" key="1">
    <source>
        <dbReference type="SAM" id="MobiDB-lite"/>
    </source>
</evidence>
<name>A0AAW0BAI5_9AGAR</name>
<dbReference type="Proteomes" id="UP001362999">
    <property type="component" value="Unassembled WGS sequence"/>
</dbReference>
<evidence type="ECO:0000313" key="2">
    <source>
        <dbReference type="EMBL" id="KAK7023118.1"/>
    </source>
</evidence>
<dbReference type="EMBL" id="JAWWNJ010000036">
    <property type="protein sequence ID" value="KAK7023118.1"/>
    <property type="molecule type" value="Genomic_DNA"/>
</dbReference>